<evidence type="ECO:0000313" key="2">
    <source>
        <dbReference type="EMBL" id="MDT0340201.1"/>
    </source>
</evidence>
<reference evidence="2" key="1">
    <citation type="submission" date="2023-02" db="EMBL/GenBank/DDBJ databases">
        <title>Description of Herbaspirillum huttiense subsp. nephrolepsisexaltata and Herbaspirillum huttiense subsp. lycopersicon.</title>
        <authorList>
            <person name="Poudel M."/>
            <person name="Sharma A."/>
            <person name="Goss E."/>
            <person name="Tapia J.H."/>
            <person name="Harmon C.M."/>
            <person name="Jones J.B."/>
        </authorList>
    </citation>
    <scope>NUCLEOTIDE SEQUENCE</scope>
    <source>
        <strain evidence="2">NC40101</strain>
    </source>
</reference>
<dbReference type="GeneID" id="90167495"/>
<proteinExistence type="predicted"/>
<dbReference type="AlphaFoldDB" id="A0AAE4GE77"/>
<dbReference type="EMBL" id="JAVRAA010000019">
    <property type="protein sequence ID" value="MDT0340201.1"/>
    <property type="molecule type" value="Genomic_DNA"/>
</dbReference>
<organism evidence="2">
    <name type="scientific">Herbaspirillum huttiense subsp. nephrolepidis</name>
    <dbReference type="NCBI Taxonomy" id="3075126"/>
    <lineage>
        <taxon>Bacteria</taxon>
        <taxon>Pseudomonadati</taxon>
        <taxon>Pseudomonadota</taxon>
        <taxon>Betaproteobacteria</taxon>
        <taxon>Burkholderiales</taxon>
        <taxon>Oxalobacteraceae</taxon>
        <taxon>Herbaspirillum</taxon>
    </lineage>
</organism>
<evidence type="ECO:0000256" key="1">
    <source>
        <dbReference type="SAM" id="MobiDB-lite"/>
    </source>
</evidence>
<feature type="region of interest" description="Disordered" evidence="1">
    <location>
        <begin position="19"/>
        <end position="44"/>
    </location>
</feature>
<accession>A0AAE4GE77</accession>
<name>A0AAE4GE77_9BURK</name>
<comment type="caution">
    <text evidence="2">The sequence shown here is derived from an EMBL/GenBank/DDBJ whole genome shotgun (WGS) entry which is preliminary data.</text>
</comment>
<sequence length="44" mass="4793">MHTAVPLRDIDDVAALIDSRPYRSGHATASSAPVPVDRSRHEQP</sequence>
<gene>
    <name evidence="2" type="ORF">RJN63_25455</name>
</gene>
<protein>
    <submittedName>
        <fullName evidence="2">Uncharacterized protein</fullName>
    </submittedName>
</protein>
<dbReference type="RefSeq" id="WP_259432446.1">
    <property type="nucleotide sequence ID" value="NZ_JAVLSM010000018.1"/>
</dbReference>